<reference evidence="2" key="2">
    <citation type="journal article" date="2015" name="Data Brief">
        <title>Shoot transcriptome of the giant reed, Arundo donax.</title>
        <authorList>
            <person name="Barrero R.A."/>
            <person name="Guerrero F.D."/>
            <person name="Moolhuijzen P."/>
            <person name="Goolsby J.A."/>
            <person name="Tidwell J."/>
            <person name="Bellgard S.E."/>
            <person name="Bellgard M.I."/>
        </authorList>
    </citation>
    <scope>NUCLEOTIDE SEQUENCE</scope>
    <source>
        <tissue evidence="2">Shoot tissue taken approximately 20 cm above the soil surface</tissue>
    </source>
</reference>
<proteinExistence type="predicted"/>
<reference evidence="2" key="1">
    <citation type="submission" date="2014-09" db="EMBL/GenBank/DDBJ databases">
        <authorList>
            <person name="Magalhaes I.L.F."/>
            <person name="Oliveira U."/>
            <person name="Santos F.R."/>
            <person name="Vidigal T.H.D.A."/>
            <person name="Brescovit A.D."/>
            <person name="Santos A.J."/>
        </authorList>
    </citation>
    <scope>NUCLEOTIDE SEQUENCE</scope>
    <source>
        <tissue evidence="2">Shoot tissue taken approximately 20 cm above the soil surface</tissue>
    </source>
</reference>
<name>A0A0A8XYG9_ARUDO</name>
<evidence type="ECO:0000313" key="2">
    <source>
        <dbReference type="EMBL" id="JAD17813.1"/>
    </source>
</evidence>
<organism evidence="2">
    <name type="scientific">Arundo donax</name>
    <name type="common">Giant reed</name>
    <name type="synonym">Donax arundinaceus</name>
    <dbReference type="NCBI Taxonomy" id="35708"/>
    <lineage>
        <taxon>Eukaryota</taxon>
        <taxon>Viridiplantae</taxon>
        <taxon>Streptophyta</taxon>
        <taxon>Embryophyta</taxon>
        <taxon>Tracheophyta</taxon>
        <taxon>Spermatophyta</taxon>
        <taxon>Magnoliopsida</taxon>
        <taxon>Liliopsida</taxon>
        <taxon>Poales</taxon>
        <taxon>Poaceae</taxon>
        <taxon>PACMAD clade</taxon>
        <taxon>Arundinoideae</taxon>
        <taxon>Arundineae</taxon>
        <taxon>Arundo</taxon>
    </lineage>
</organism>
<protein>
    <submittedName>
        <fullName evidence="2">Uncharacterized protein</fullName>
    </submittedName>
</protein>
<dbReference type="AlphaFoldDB" id="A0A0A8XYG9"/>
<keyword evidence="1" id="KW-1133">Transmembrane helix</keyword>
<dbReference type="EMBL" id="GBRH01280082">
    <property type="protein sequence ID" value="JAD17813.1"/>
    <property type="molecule type" value="Transcribed_RNA"/>
</dbReference>
<feature type="transmembrane region" description="Helical" evidence="1">
    <location>
        <begin position="43"/>
        <end position="68"/>
    </location>
</feature>
<dbReference type="EMBL" id="GBRH01226792">
    <property type="protein sequence ID" value="JAD71103.1"/>
    <property type="molecule type" value="Transcribed_RNA"/>
</dbReference>
<keyword evidence="1" id="KW-0472">Membrane</keyword>
<evidence type="ECO:0000256" key="1">
    <source>
        <dbReference type="SAM" id="Phobius"/>
    </source>
</evidence>
<accession>A0A0A8XYG9</accession>
<feature type="transmembrane region" description="Helical" evidence="1">
    <location>
        <begin position="88"/>
        <end position="110"/>
    </location>
</feature>
<keyword evidence="1" id="KW-0812">Transmembrane</keyword>
<sequence length="149" mass="17035">MFDSCSVIHNAGLFLLRPKHFSTIERWKTFVELLILPMETSDLILFFKASINATSSVQFVSTILSIYLTTSTSAFTSLVHRNNHCRHLYLSQVHWFFIFFTLVLLLMGSLNSYTDVYKWVGVDDGGPSSTYPRAFGLLLLPWISNSLCR</sequence>